<dbReference type="AlphaFoldDB" id="A0A151NNU3"/>
<reference evidence="2 3" key="1">
    <citation type="journal article" date="2012" name="Genome Biol.">
        <title>Sequencing three crocodilian genomes to illuminate the evolution of archosaurs and amniotes.</title>
        <authorList>
            <person name="St John J.A."/>
            <person name="Braun E.L."/>
            <person name="Isberg S.R."/>
            <person name="Miles L.G."/>
            <person name="Chong A.Y."/>
            <person name="Gongora J."/>
            <person name="Dalzell P."/>
            <person name="Moran C."/>
            <person name="Bed'hom B."/>
            <person name="Abzhanov A."/>
            <person name="Burgess S.C."/>
            <person name="Cooksey A.M."/>
            <person name="Castoe T.A."/>
            <person name="Crawford N.G."/>
            <person name="Densmore L.D."/>
            <person name="Drew J.C."/>
            <person name="Edwards S.V."/>
            <person name="Faircloth B.C."/>
            <person name="Fujita M.K."/>
            <person name="Greenwold M.J."/>
            <person name="Hoffmann F.G."/>
            <person name="Howard J.M."/>
            <person name="Iguchi T."/>
            <person name="Janes D.E."/>
            <person name="Khan S.Y."/>
            <person name="Kohno S."/>
            <person name="de Koning A.J."/>
            <person name="Lance S.L."/>
            <person name="McCarthy F.M."/>
            <person name="McCormack J.E."/>
            <person name="Merchant M.E."/>
            <person name="Peterson D.G."/>
            <person name="Pollock D.D."/>
            <person name="Pourmand N."/>
            <person name="Raney B.J."/>
            <person name="Roessler K.A."/>
            <person name="Sanford J.R."/>
            <person name="Sawyer R.H."/>
            <person name="Schmidt C.J."/>
            <person name="Triplett E.W."/>
            <person name="Tuberville T.D."/>
            <person name="Venegas-Anaya M."/>
            <person name="Howard J.T."/>
            <person name="Jarvis E.D."/>
            <person name="Guillette L.J.Jr."/>
            <person name="Glenn T.C."/>
            <person name="Green R.E."/>
            <person name="Ray D.A."/>
        </authorList>
    </citation>
    <scope>NUCLEOTIDE SEQUENCE [LARGE SCALE GENOMIC DNA]</scope>
    <source>
        <strain evidence="2">KSC_2009_1</strain>
    </source>
</reference>
<name>A0A151NNU3_ALLMI</name>
<sequence>MDSMEEYWPHRRRERSLESRRRGQKIKHNIKTKRERHLQEILSDFTYTHGRVYGDCIAFPYGLKTPNPQHGAQ</sequence>
<evidence type="ECO:0000313" key="2">
    <source>
        <dbReference type="EMBL" id="KYO38380.1"/>
    </source>
</evidence>
<protein>
    <submittedName>
        <fullName evidence="2">Uncharacterized protein</fullName>
    </submittedName>
</protein>
<dbReference type="Proteomes" id="UP000050525">
    <property type="component" value="Unassembled WGS sequence"/>
</dbReference>
<keyword evidence="3" id="KW-1185">Reference proteome</keyword>
<organism evidence="2 3">
    <name type="scientific">Alligator mississippiensis</name>
    <name type="common">American alligator</name>
    <dbReference type="NCBI Taxonomy" id="8496"/>
    <lineage>
        <taxon>Eukaryota</taxon>
        <taxon>Metazoa</taxon>
        <taxon>Chordata</taxon>
        <taxon>Craniata</taxon>
        <taxon>Vertebrata</taxon>
        <taxon>Euteleostomi</taxon>
        <taxon>Archelosauria</taxon>
        <taxon>Archosauria</taxon>
        <taxon>Crocodylia</taxon>
        <taxon>Alligatoridae</taxon>
        <taxon>Alligatorinae</taxon>
        <taxon>Alligator</taxon>
    </lineage>
</organism>
<gene>
    <name evidence="2" type="ORF">Y1Q_0015631</name>
</gene>
<accession>A0A151NNU3</accession>
<proteinExistence type="predicted"/>
<dbReference type="EMBL" id="AKHW03002524">
    <property type="protein sequence ID" value="KYO38380.1"/>
    <property type="molecule type" value="Genomic_DNA"/>
</dbReference>
<evidence type="ECO:0000256" key="1">
    <source>
        <dbReference type="SAM" id="MobiDB-lite"/>
    </source>
</evidence>
<evidence type="ECO:0000313" key="3">
    <source>
        <dbReference type="Proteomes" id="UP000050525"/>
    </source>
</evidence>
<comment type="caution">
    <text evidence="2">The sequence shown here is derived from an EMBL/GenBank/DDBJ whole genome shotgun (WGS) entry which is preliminary data.</text>
</comment>
<feature type="region of interest" description="Disordered" evidence="1">
    <location>
        <begin position="1"/>
        <end position="27"/>
    </location>
</feature>